<reference evidence="1" key="1">
    <citation type="submission" date="2021-06" db="EMBL/GenBank/DDBJ databases">
        <authorList>
            <person name="Kallberg Y."/>
            <person name="Tangrot J."/>
            <person name="Rosling A."/>
        </authorList>
    </citation>
    <scope>NUCLEOTIDE SEQUENCE</scope>
    <source>
        <strain evidence="1">MA461A</strain>
    </source>
</reference>
<protein>
    <submittedName>
        <fullName evidence="1">36468_t:CDS:1</fullName>
    </submittedName>
</protein>
<keyword evidence="2" id="KW-1185">Reference proteome</keyword>
<feature type="non-terminal residue" evidence="1">
    <location>
        <position position="1"/>
    </location>
</feature>
<accession>A0ACA9SFV7</accession>
<organism evidence="1 2">
    <name type="scientific">Racocetra persica</name>
    <dbReference type="NCBI Taxonomy" id="160502"/>
    <lineage>
        <taxon>Eukaryota</taxon>
        <taxon>Fungi</taxon>
        <taxon>Fungi incertae sedis</taxon>
        <taxon>Mucoromycota</taxon>
        <taxon>Glomeromycotina</taxon>
        <taxon>Glomeromycetes</taxon>
        <taxon>Diversisporales</taxon>
        <taxon>Gigasporaceae</taxon>
        <taxon>Racocetra</taxon>
    </lineage>
</organism>
<feature type="non-terminal residue" evidence="1">
    <location>
        <position position="46"/>
    </location>
</feature>
<dbReference type="Proteomes" id="UP000789920">
    <property type="component" value="Unassembled WGS sequence"/>
</dbReference>
<dbReference type="EMBL" id="CAJVQC010118778">
    <property type="protein sequence ID" value="CAG8837832.1"/>
    <property type="molecule type" value="Genomic_DNA"/>
</dbReference>
<sequence length="46" mass="5340">SHKVKDTYTPPLVSVLISKKEKQSLKLLSQNEQSYLEKVIKKIIEK</sequence>
<gene>
    <name evidence="1" type="ORF">RPERSI_LOCUS30446</name>
</gene>
<name>A0ACA9SFV7_9GLOM</name>
<evidence type="ECO:0000313" key="2">
    <source>
        <dbReference type="Proteomes" id="UP000789920"/>
    </source>
</evidence>
<evidence type="ECO:0000313" key="1">
    <source>
        <dbReference type="EMBL" id="CAG8837832.1"/>
    </source>
</evidence>
<comment type="caution">
    <text evidence="1">The sequence shown here is derived from an EMBL/GenBank/DDBJ whole genome shotgun (WGS) entry which is preliminary data.</text>
</comment>
<proteinExistence type="predicted"/>